<gene>
    <name evidence="2" type="ORF">E6Q11_02170</name>
</gene>
<sequence>MKKYIFAAILALSSINLEAKQSYSTYPSVPLTVSESVSGNWIGPGALRLTLNIGTYSASGMGAPSTCGKAIRGVLSLPRTTSTVFHGSFGASDSTGTGFALGTSYNVYSGFSLAGTAKLVSYDPLNQFLVVNIVSSTAALNGNYTFSRDTLQPFTVVVPPVGCN</sequence>
<organism evidence="2 3">
    <name type="scientific">Candidatus Dojkabacteria bacterium</name>
    <dbReference type="NCBI Taxonomy" id="2099670"/>
    <lineage>
        <taxon>Bacteria</taxon>
        <taxon>Candidatus Dojkabacteria</taxon>
    </lineage>
</organism>
<feature type="chain" id="PRO_5022812615" evidence="1">
    <location>
        <begin position="20"/>
        <end position="164"/>
    </location>
</feature>
<keyword evidence="1" id="KW-0732">Signal</keyword>
<comment type="caution">
    <text evidence="2">The sequence shown here is derived from an EMBL/GenBank/DDBJ whole genome shotgun (WGS) entry which is preliminary data.</text>
</comment>
<evidence type="ECO:0000313" key="2">
    <source>
        <dbReference type="EMBL" id="TXG77831.1"/>
    </source>
</evidence>
<name>A0A5C7J8D9_9BACT</name>
<dbReference type="AlphaFoldDB" id="A0A5C7J8D9"/>
<dbReference type="Proteomes" id="UP000321026">
    <property type="component" value="Unassembled WGS sequence"/>
</dbReference>
<proteinExistence type="predicted"/>
<feature type="signal peptide" evidence="1">
    <location>
        <begin position="1"/>
        <end position="19"/>
    </location>
</feature>
<reference evidence="2 3" key="1">
    <citation type="submission" date="2018-09" db="EMBL/GenBank/DDBJ databases">
        <title>Metagenome Assembled Genomes from an Advanced Water Purification Facility.</title>
        <authorList>
            <person name="Stamps B.W."/>
            <person name="Spear J.R."/>
        </authorList>
    </citation>
    <scope>NUCLEOTIDE SEQUENCE [LARGE SCALE GENOMIC DNA]</scope>
    <source>
        <strain evidence="2">Bin_63_2</strain>
    </source>
</reference>
<evidence type="ECO:0000313" key="3">
    <source>
        <dbReference type="Proteomes" id="UP000321026"/>
    </source>
</evidence>
<accession>A0A5C7J8D9</accession>
<dbReference type="EMBL" id="SSDS01000036">
    <property type="protein sequence ID" value="TXG77831.1"/>
    <property type="molecule type" value="Genomic_DNA"/>
</dbReference>
<protein>
    <submittedName>
        <fullName evidence="2">Uncharacterized protein</fullName>
    </submittedName>
</protein>
<evidence type="ECO:0000256" key="1">
    <source>
        <dbReference type="SAM" id="SignalP"/>
    </source>
</evidence>